<feature type="signal peptide" evidence="2">
    <location>
        <begin position="1"/>
        <end position="22"/>
    </location>
</feature>
<keyword evidence="2" id="KW-0732">Signal</keyword>
<evidence type="ECO:0000313" key="4">
    <source>
        <dbReference type="Proteomes" id="UP000242180"/>
    </source>
</evidence>
<feature type="transmembrane region" description="Helical" evidence="1">
    <location>
        <begin position="56"/>
        <end position="78"/>
    </location>
</feature>
<keyword evidence="1" id="KW-0812">Transmembrane</keyword>
<dbReference type="Proteomes" id="UP000242180">
    <property type="component" value="Unassembled WGS sequence"/>
</dbReference>
<proteinExistence type="predicted"/>
<sequence>MSALTSLSVAEFLFLFAQLTAAMQSAVVAKMFRISTVVVATIGLVGTCLDDLMNDFVFDCCHCIVLTFVCFIFIVLAVRSLSVTALTISNIFELIIAPQFLFASACFDQLLEALFRRLKQLSKSRYVILIVERKLRAYAIICHFLLWWL</sequence>
<protein>
    <submittedName>
        <fullName evidence="3">Uncharacterized protein</fullName>
    </submittedName>
</protein>
<reference evidence="3 4" key="1">
    <citation type="submission" date="2016-07" db="EMBL/GenBank/DDBJ databases">
        <title>Pervasive Adenine N6-methylation of Active Genes in Fungi.</title>
        <authorList>
            <consortium name="DOE Joint Genome Institute"/>
            <person name="Mondo S.J."/>
            <person name="Dannebaum R.O."/>
            <person name="Kuo R.C."/>
            <person name="Labutti K."/>
            <person name="Haridas S."/>
            <person name="Kuo A."/>
            <person name="Salamov A."/>
            <person name="Ahrendt S.R."/>
            <person name="Lipzen A."/>
            <person name="Sullivan W."/>
            <person name="Andreopoulos W.B."/>
            <person name="Clum A."/>
            <person name="Lindquist E."/>
            <person name="Daum C."/>
            <person name="Ramamoorthy G.K."/>
            <person name="Gryganskyi A."/>
            <person name="Culley D."/>
            <person name="Magnuson J.K."/>
            <person name="James T.Y."/>
            <person name="O'Malley M.A."/>
            <person name="Stajich J.E."/>
            <person name="Spatafora J.W."/>
            <person name="Visel A."/>
            <person name="Grigoriev I.V."/>
        </authorList>
    </citation>
    <scope>NUCLEOTIDE SEQUENCE [LARGE SCALE GENOMIC DNA]</scope>
    <source>
        <strain evidence="3 4">NRRL 2496</strain>
    </source>
</reference>
<keyword evidence="1" id="KW-0472">Membrane</keyword>
<dbReference type="InParanoid" id="A0A1X2H2G2"/>
<evidence type="ECO:0000256" key="1">
    <source>
        <dbReference type="SAM" id="Phobius"/>
    </source>
</evidence>
<name>A0A1X2H2G2_SYNRA</name>
<keyword evidence="4" id="KW-1185">Reference proteome</keyword>
<gene>
    <name evidence="3" type="ORF">BCR43DRAFT_76750</name>
</gene>
<comment type="caution">
    <text evidence="3">The sequence shown here is derived from an EMBL/GenBank/DDBJ whole genome shotgun (WGS) entry which is preliminary data.</text>
</comment>
<accession>A0A1X2H2G2</accession>
<feature type="chain" id="PRO_5013140670" evidence="2">
    <location>
        <begin position="23"/>
        <end position="149"/>
    </location>
</feature>
<organism evidence="3 4">
    <name type="scientific">Syncephalastrum racemosum</name>
    <name type="common">Filamentous fungus</name>
    <dbReference type="NCBI Taxonomy" id="13706"/>
    <lineage>
        <taxon>Eukaryota</taxon>
        <taxon>Fungi</taxon>
        <taxon>Fungi incertae sedis</taxon>
        <taxon>Mucoromycota</taxon>
        <taxon>Mucoromycotina</taxon>
        <taxon>Mucoromycetes</taxon>
        <taxon>Mucorales</taxon>
        <taxon>Syncephalastraceae</taxon>
        <taxon>Syncephalastrum</taxon>
    </lineage>
</organism>
<keyword evidence="1" id="KW-1133">Transmembrane helix</keyword>
<evidence type="ECO:0000256" key="2">
    <source>
        <dbReference type="SAM" id="SignalP"/>
    </source>
</evidence>
<evidence type="ECO:0000313" key="3">
    <source>
        <dbReference type="EMBL" id="ORY91981.1"/>
    </source>
</evidence>
<dbReference type="EMBL" id="MCGN01000010">
    <property type="protein sequence ID" value="ORY91981.1"/>
    <property type="molecule type" value="Genomic_DNA"/>
</dbReference>
<dbReference type="AlphaFoldDB" id="A0A1X2H2G2"/>